<evidence type="ECO:0000313" key="5">
    <source>
        <dbReference type="Proteomes" id="UP001176961"/>
    </source>
</evidence>
<organism evidence="4 5">
    <name type="scientific">Cylicocyclus nassatus</name>
    <name type="common">Nematode worm</name>
    <dbReference type="NCBI Taxonomy" id="53992"/>
    <lineage>
        <taxon>Eukaryota</taxon>
        <taxon>Metazoa</taxon>
        <taxon>Ecdysozoa</taxon>
        <taxon>Nematoda</taxon>
        <taxon>Chromadorea</taxon>
        <taxon>Rhabditida</taxon>
        <taxon>Rhabditina</taxon>
        <taxon>Rhabditomorpha</taxon>
        <taxon>Strongyloidea</taxon>
        <taxon>Strongylidae</taxon>
        <taxon>Cylicocyclus</taxon>
    </lineage>
</organism>
<dbReference type="InterPro" id="IPR036438">
    <property type="entry name" value="Insulin-like_sf"/>
</dbReference>
<accession>A0AA36DLH4</accession>
<comment type="caution">
    <text evidence="4">The sequence shown here is derived from an EMBL/GenBank/DDBJ whole genome shotgun (WGS) entry which is preliminary data.</text>
</comment>
<dbReference type="SUPFAM" id="SSF56994">
    <property type="entry name" value="Insulin-like"/>
    <property type="match status" value="1"/>
</dbReference>
<gene>
    <name evidence="4" type="ORF">CYNAS_LOCUS1869</name>
</gene>
<evidence type="ECO:0000256" key="3">
    <source>
        <dbReference type="SAM" id="Phobius"/>
    </source>
</evidence>
<dbReference type="EMBL" id="CATQJL010000001">
    <property type="protein sequence ID" value="CAJ0589886.1"/>
    <property type="molecule type" value="Genomic_DNA"/>
</dbReference>
<sequence>MANSLNRGNDSICLSYQFSTKPMFTSRYDLAQVLQQINSGANADDTDRYHSNCCLTQPGGYENTKKLRISLAIPLPLERMSPSRSFIVILCILTTGTIASRLCGVTLVHKLGKMCKITTEESCSDLDYKDVNIPIMDVAERCCSQQCSLRFLQSVCCALNFGSSHHHRKVAFSTKDLYETLQ</sequence>
<keyword evidence="3" id="KW-0472">Membrane</keyword>
<reference evidence="4" key="1">
    <citation type="submission" date="2023-07" db="EMBL/GenBank/DDBJ databases">
        <authorList>
            <consortium name="CYATHOMIX"/>
        </authorList>
    </citation>
    <scope>NUCLEOTIDE SEQUENCE</scope>
    <source>
        <strain evidence="4">N/A</strain>
    </source>
</reference>
<evidence type="ECO:0000256" key="2">
    <source>
        <dbReference type="ARBA" id="ARBA00022729"/>
    </source>
</evidence>
<protein>
    <recommendedName>
        <fullName evidence="6">Insulin-like domain-containing protein</fullName>
    </recommendedName>
</protein>
<evidence type="ECO:0008006" key="6">
    <source>
        <dbReference type="Google" id="ProtNLM"/>
    </source>
</evidence>
<keyword evidence="5" id="KW-1185">Reference proteome</keyword>
<keyword evidence="2" id="KW-0732">Signal</keyword>
<feature type="transmembrane region" description="Helical" evidence="3">
    <location>
        <begin position="86"/>
        <end position="108"/>
    </location>
</feature>
<dbReference type="AlphaFoldDB" id="A0AA36DLH4"/>
<dbReference type="Proteomes" id="UP001176961">
    <property type="component" value="Unassembled WGS sequence"/>
</dbReference>
<keyword evidence="3" id="KW-0812">Transmembrane</keyword>
<dbReference type="PROSITE" id="PS00262">
    <property type="entry name" value="INSULIN"/>
    <property type="match status" value="1"/>
</dbReference>
<comment type="similarity">
    <text evidence="1">Belongs to the insulin family.</text>
</comment>
<evidence type="ECO:0000256" key="1">
    <source>
        <dbReference type="ARBA" id="ARBA00009034"/>
    </source>
</evidence>
<evidence type="ECO:0000313" key="4">
    <source>
        <dbReference type="EMBL" id="CAJ0589886.1"/>
    </source>
</evidence>
<dbReference type="InterPro" id="IPR022353">
    <property type="entry name" value="Insulin_CS"/>
</dbReference>
<keyword evidence="3" id="KW-1133">Transmembrane helix</keyword>
<proteinExistence type="inferred from homology"/>
<name>A0AA36DLH4_CYLNA</name>